<dbReference type="Proteomes" id="UP001156664">
    <property type="component" value="Unassembled WGS sequence"/>
</dbReference>
<proteinExistence type="predicted"/>
<keyword evidence="2" id="KW-0805">Transcription regulation</keyword>
<dbReference type="PANTHER" id="PTHR30265">
    <property type="entry name" value="RHO-INTERACTING TRANSCRIPTION TERMINATION FACTOR NUSG"/>
    <property type="match status" value="1"/>
</dbReference>
<evidence type="ECO:0000313" key="5">
    <source>
        <dbReference type="EMBL" id="GLR27426.1"/>
    </source>
</evidence>
<dbReference type="Pfam" id="PF02357">
    <property type="entry name" value="NusG"/>
    <property type="match status" value="1"/>
</dbReference>
<dbReference type="SUPFAM" id="SSF50104">
    <property type="entry name" value="Translation proteins SH3-like domain"/>
    <property type="match status" value="1"/>
</dbReference>
<dbReference type="SMART" id="SM00738">
    <property type="entry name" value="NGN"/>
    <property type="match status" value="1"/>
</dbReference>
<feature type="domain" description="NusG-like N-terminal" evidence="4">
    <location>
        <begin position="1"/>
        <end position="100"/>
    </location>
</feature>
<reference evidence="6" key="1">
    <citation type="journal article" date="2019" name="Int. J. Syst. Evol. Microbiol.">
        <title>The Global Catalogue of Microorganisms (GCM) 10K type strain sequencing project: providing services to taxonomists for standard genome sequencing and annotation.</title>
        <authorList>
            <consortium name="The Broad Institute Genomics Platform"/>
            <consortium name="The Broad Institute Genome Sequencing Center for Infectious Disease"/>
            <person name="Wu L."/>
            <person name="Ma J."/>
        </authorList>
    </citation>
    <scope>NUCLEOTIDE SEQUENCE [LARGE SCALE GENOMIC DNA]</scope>
    <source>
        <strain evidence="6">NBRC 105857</strain>
    </source>
</reference>
<dbReference type="SUPFAM" id="SSF82679">
    <property type="entry name" value="N-utilization substance G protein NusG, N-terminal domain"/>
    <property type="match status" value="1"/>
</dbReference>
<dbReference type="PANTHER" id="PTHR30265:SF7">
    <property type="entry name" value="TRANSCRIPTION ANTITERMINATION PROTEIN RFAH"/>
    <property type="match status" value="1"/>
</dbReference>
<evidence type="ECO:0000256" key="1">
    <source>
        <dbReference type="ARBA" id="ARBA00022814"/>
    </source>
</evidence>
<gene>
    <name evidence="5" type="primary">rfaH</name>
    <name evidence="5" type="ORF">GCM10007875_25170</name>
</gene>
<name>A0ABQ5YVE3_9BURK</name>
<dbReference type="InterPro" id="IPR043425">
    <property type="entry name" value="NusG-like"/>
</dbReference>
<sequence>MNNWYVVYTKPRLEAVAVENLQRQGFGVFFPRARQKKRKAGGMQLVVEPLFPRYVFVRLQAGVHDFTKLRSTKGCIDLVRFGGKATPVPDDLITRIASQLDDESVMNLDARAPALAEGQEVRVEAGPFEGLVGRVAALKSADRVLLLLNVLGAERPVEIHTDNLGK</sequence>
<dbReference type="InterPro" id="IPR006645">
    <property type="entry name" value="NGN-like_dom"/>
</dbReference>
<dbReference type="InterPro" id="IPR036735">
    <property type="entry name" value="NGN_dom_sf"/>
</dbReference>
<evidence type="ECO:0000256" key="2">
    <source>
        <dbReference type="ARBA" id="ARBA00023015"/>
    </source>
</evidence>
<accession>A0ABQ5YVE3</accession>
<dbReference type="CDD" id="cd09892">
    <property type="entry name" value="NGN_SP_RfaH"/>
    <property type="match status" value="1"/>
</dbReference>
<dbReference type="Gene3D" id="3.30.70.940">
    <property type="entry name" value="NusG, N-terminal domain"/>
    <property type="match status" value="1"/>
</dbReference>
<keyword evidence="6" id="KW-1185">Reference proteome</keyword>
<comment type="caution">
    <text evidence="5">The sequence shown here is derived from an EMBL/GenBank/DDBJ whole genome shotgun (WGS) entry which is preliminary data.</text>
</comment>
<keyword evidence="1" id="KW-0889">Transcription antitermination</keyword>
<protein>
    <submittedName>
        <fullName evidence="5">Transcription antitermination protein RfaH</fullName>
    </submittedName>
</protein>
<evidence type="ECO:0000313" key="6">
    <source>
        <dbReference type="Proteomes" id="UP001156664"/>
    </source>
</evidence>
<dbReference type="InterPro" id="IPR008991">
    <property type="entry name" value="Translation_prot_SH3-like_sf"/>
</dbReference>
<evidence type="ECO:0000259" key="4">
    <source>
        <dbReference type="SMART" id="SM00738"/>
    </source>
</evidence>
<evidence type="ECO:0000256" key="3">
    <source>
        <dbReference type="ARBA" id="ARBA00023163"/>
    </source>
</evidence>
<dbReference type="RefSeq" id="WP_284282207.1">
    <property type="nucleotide sequence ID" value="NZ_BSOJ01000030.1"/>
</dbReference>
<dbReference type="EMBL" id="BSOJ01000030">
    <property type="protein sequence ID" value="GLR27426.1"/>
    <property type="molecule type" value="Genomic_DNA"/>
</dbReference>
<dbReference type="CDD" id="cd06091">
    <property type="entry name" value="KOW_NusG"/>
    <property type="match status" value="1"/>
</dbReference>
<organism evidence="5 6">
    <name type="scientific">Limnobacter litoralis</name>
    <dbReference type="NCBI Taxonomy" id="481366"/>
    <lineage>
        <taxon>Bacteria</taxon>
        <taxon>Pseudomonadati</taxon>
        <taxon>Pseudomonadota</taxon>
        <taxon>Betaproteobacteria</taxon>
        <taxon>Burkholderiales</taxon>
        <taxon>Burkholderiaceae</taxon>
        <taxon>Limnobacter</taxon>
    </lineage>
</organism>
<keyword evidence="3" id="KW-0804">Transcription</keyword>